<dbReference type="EMBL" id="VLLI01000004">
    <property type="protein sequence ID" value="TWJ01543.1"/>
    <property type="molecule type" value="Genomic_DNA"/>
</dbReference>
<keyword evidence="1" id="KW-1133">Transmembrane helix</keyword>
<keyword evidence="1" id="KW-0812">Transmembrane</keyword>
<sequence>MRALKLIARFYFDLFLADFLVSLSCVFLLAHLGNDAYKIIGVLFWYKVITIALVFYGALFYKKNELYYYQSLGVSKIQLLIATSVIDFLIWLLLIIIQMSAGIPGYILNLILGFVLLLHLYLYTKK</sequence>
<accession>A0A562U6U5</accession>
<evidence type="ECO:0000313" key="3">
    <source>
        <dbReference type="Proteomes" id="UP000317010"/>
    </source>
</evidence>
<dbReference type="OrthoDB" id="1095931at2"/>
<feature type="transmembrane region" description="Helical" evidence="1">
    <location>
        <begin position="39"/>
        <end position="59"/>
    </location>
</feature>
<organism evidence="2 3">
    <name type="scientific">Mucilaginibacter frigoritolerans</name>
    <dbReference type="NCBI Taxonomy" id="652788"/>
    <lineage>
        <taxon>Bacteria</taxon>
        <taxon>Pseudomonadati</taxon>
        <taxon>Bacteroidota</taxon>
        <taxon>Sphingobacteriia</taxon>
        <taxon>Sphingobacteriales</taxon>
        <taxon>Sphingobacteriaceae</taxon>
        <taxon>Mucilaginibacter</taxon>
    </lineage>
</organism>
<dbReference type="RefSeq" id="WP_144911567.1">
    <property type="nucleotide sequence ID" value="NZ_VLLI01000004.1"/>
</dbReference>
<feature type="transmembrane region" description="Helical" evidence="1">
    <location>
        <begin position="79"/>
        <end position="97"/>
    </location>
</feature>
<evidence type="ECO:0000256" key="1">
    <source>
        <dbReference type="SAM" id="Phobius"/>
    </source>
</evidence>
<dbReference type="AlphaFoldDB" id="A0A562U6U5"/>
<feature type="transmembrane region" description="Helical" evidence="1">
    <location>
        <begin position="103"/>
        <end position="123"/>
    </location>
</feature>
<gene>
    <name evidence="2" type="ORF">JN11_01694</name>
</gene>
<keyword evidence="3" id="KW-1185">Reference proteome</keyword>
<reference evidence="2 3" key="1">
    <citation type="submission" date="2019-07" db="EMBL/GenBank/DDBJ databases">
        <title>Genomic Encyclopedia of Archaeal and Bacterial Type Strains, Phase II (KMG-II): from individual species to whole genera.</title>
        <authorList>
            <person name="Goeker M."/>
        </authorList>
    </citation>
    <scope>NUCLEOTIDE SEQUENCE [LARGE SCALE GENOMIC DNA]</scope>
    <source>
        <strain evidence="2 3">ATCC BAA-1854</strain>
    </source>
</reference>
<proteinExistence type="predicted"/>
<protein>
    <submittedName>
        <fullName evidence="2">Uncharacterized protein</fullName>
    </submittedName>
</protein>
<name>A0A562U6U5_9SPHI</name>
<evidence type="ECO:0000313" key="2">
    <source>
        <dbReference type="EMBL" id="TWJ01543.1"/>
    </source>
</evidence>
<feature type="transmembrane region" description="Helical" evidence="1">
    <location>
        <begin position="12"/>
        <end position="33"/>
    </location>
</feature>
<keyword evidence="1" id="KW-0472">Membrane</keyword>
<dbReference type="Proteomes" id="UP000317010">
    <property type="component" value="Unassembled WGS sequence"/>
</dbReference>
<comment type="caution">
    <text evidence="2">The sequence shown here is derived from an EMBL/GenBank/DDBJ whole genome shotgun (WGS) entry which is preliminary data.</text>
</comment>